<dbReference type="GeneID" id="103653381"/>
<evidence type="ECO:0000313" key="3">
    <source>
        <dbReference type="EnsemblPlants" id="Zm00001eb178130_P003"/>
    </source>
</evidence>
<dbReference type="Proteomes" id="UP000007305">
    <property type="component" value="Chromosome 4"/>
</dbReference>
<dbReference type="EnsemblPlants" id="Zm00001eb178130_T003">
    <property type="protein sequence ID" value="Zm00001eb178130_P003"/>
    <property type="gene ID" value="Zm00001eb178130"/>
</dbReference>
<dbReference type="PRINTS" id="PR01415">
    <property type="entry name" value="ANKYRIN"/>
</dbReference>
<reference evidence="4" key="1">
    <citation type="journal article" date="2009" name="Science">
        <title>The B73 maize genome: complexity, diversity, and dynamics.</title>
        <authorList>
            <person name="Schnable P.S."/>
            <person name="Ware D."/>
            <person name="Fulton R.S."/>
            <person name="Stein J.C."/>
            <person name="Wei F."/>
            <person name="Pasternak S."/>
            <person name="Liang C."/>
            <person name="Zhang J."/>
            <person name="Fulton L."/>
            <person name="Graves T.A."/>
            <person name="Minx P."/>
            <person name="Reily A.D."/>
            <person name="Courtney L."/>
            <person name="Kruchowski S.S."/>
            <person name="Tomlinson C."/>
            <person name="Strong C."/>
            <person name="Delehaunty K."/>
            <person name="Fronick C."/>
            <person name="Courtney B."/>
            <person name="Rock S.M."/>
            <person name="Belter E."/>
            <person name="Du F."/>
            <person name="Kim K."/>
            <person name="Abbott R.M."/>
            <person name="Cotton M."/>
            <person name="Levy A."/>
            <person name="Marchetto P."/>
            <person name="Ochoa K."/>
            <person name="Jackson S.M."/>
            <person name="Gillam B."/>
            <person name="Chen W."/>
            <person name="Yan L."/>
            <person name="Higginbotham J."/>
            <person name="Cardenas M."/>
            <person name="Waligorski J."/>
            <person name="Applebaum E."/>
            <person name="Phelps L."/>
            <person name="Falcone J."/>
            <person name="Kanchi K."/>
            <person name="Thane T."/>
            <person name="Scimone A."/>
            <person name="Thane N."/>
            <person name="Henke J."/>
            <person name="Wang T."/>
            <person name="Ruppert J."/>
            <person name="Shah N."/>
            <person name="Rotter K."/>
            <person name="Hodges J."/>
            <person name="Ingenthron E."/>
            <person name="Cordes M."/>
            <person name="Kohlberg S."/>
            <person name="Sgro J."/>
            <person name="Delgado B."/>
            <person name="Mead K."/>
            <person name="Chinwalla A."/>
            <person name="Leonard S."/>
            <person name="Crouse K."/>
            <person name="Collura K."/>
            <person name="Kudrna D."/>
            <person name="Currie J."/>
            <person name="He R."/>
            <person name="Angelova A."/>
            <person name="Rajasekar S."/>
            <person name="Mueller T."/>
            <person name="Lomeli R."/>
            <person name="Scara G."/>
            <person name="Ko A."/>
            <person name="Delaney K."/>
            <person name="Wissotski M."/>
            <person name="Lopez G."/>
            <person name="Campos D."/>
            <person name="Braidotti M."/>
            <person name="Ashley E."/>
            <person name="Golser W."/>
            <person name="Kim H."/>
            <person name="Lee S."/>
            <person name="Lin J."/>
            <person name="Dujmic Z."/>
            <person name="Kim W."/>
            <person name="Talag J."/>
            <person name="Zuccolo A."/>
            <person name="Fan C."/>
            <person name="Sebastian A."/>
            <person name="Kramer M."/>
            <person name="Spiegel L."/>
            <person name="Nascimento L."/>
            <person name="Zutavern T."/>
            <person name="Miller B."/>
            <person name="Ambroise C."/>
            <person name="Muller S."/>
            <person name="Spooner W."/>
            <person name="Narechania A."/>
            <person name="Ren L."/>
            <person name="Wei S."/>
            <person name="Kumari S."/>
            <person name="Faga B."/>
            <person name="Levy M.J."/>
            <person name="McMahan L."/>
            <person name="Van Buren P."/>
            <person name="Vaughn M.W."/>
            <person name="Ying K."/>
            <person name="Yeh C.-T."/>
            <person name="Emrich S.J."/>
            <person name="Jia Y."/>
            <person name="Kalyanaraman A."/>
            <person name="Hsia A.-P."/>
            <person name="Barbazuk W.B."/>
            <person name="Baucom R.S."/>
            <person name="Brutnell T.P."/>
            <person name="Carpita N.C."/>
            <person name="Chaparro C."/>
            <person name="Chia J.-M."/>
            <person name="Deragon J.-M."/>
            <person name="Estill J.C."/>
            <person name="Fu Y."/>
            <person name="Jeddeloh J.A."/>
            <person name="Han Y."/>
            <person name="Lee H."/>
            <person name="Li P."/>
            <person name="Lisch D.R."/>
            <person name="Liu S."/>
            <person name="Liu Z."/>
            <person name="Nagel D.H."/>
            <person name="McCann M.C."/>
            <person name="SanMiguel P."/>
            <person name="Myers A.M."/>
            <person name="Nettleton D."/>
            <person name="Nguyen J."/>
            <person name="Penning B.W."/>
            <person name="Ponnala L."/>
            <person name="Schneider K.L."/>
            <person name="Schwartz D.C."/>
            <person name="Sharma A."/>
            <person name="Soderlund C."/>
            <person name="Springer N.M."/>
            <person name="Sun Q."/>
            <person name="Wang H."/>
            <person name="Waterman M."/>
            <person name="Westerman R."/>
            <person name="Wolfgruber T.K."/>
            <person name="Yang L."/>
            <person name="Yu Y."/>
            <person name="Zhang L."/>
            <person name="Zhou S."/>
            <person name="Zhu Q."/>
            <person name="Bennetzen J.L."/>
            <person name="Dawe R.K."/>
            <person name="Jiang J."/>
            <person name="Jiang N."/>
            <person name="Presting G.G."/>
            <person name="Wessler S.R."/>
            <person name="Aluru S."/>
            <person name="Martienssen R.A."/>
            <person name="Clifton S.W."/>
            <person name="McCombie W.R."/>
            <person name="Wing R.A."/>
            <person name="Wilson R.K."/>
        </authorList>
    </citation>
    <scope>NUCLEOTIDE SEQUENCE [LARGE SCALE GENOMIC DNA]</scope>
    <source>
        <strain evidence="4">cv. B73</strain>
    </source>
</reference>
<reference evidence="3" key="2">
    <citation type="submission" date="2019-07" db="EMBL/GenBank/DDBJ databases">
        <authorList>
            <person name="Seetharam A."/>
            <person name="Woodhouse M."/>
            <person name="Cannon E."/>
        </authorList>
    </citation>
    <scope>NUCLEOTIDE SEQUENCE [LARGE SCALE GENOMIC DNA]</scope>
    <source>
        <strain evidence="3">cv. B73</strain>
    </source>
</reference>
<dbReference type="InterPro" id="IPR036770">
    <property type="entry name" value="Ankyrin_rpt-contain_sf"/>
</dbReference>
<dbReference type="PANTHER" id="PTHR46224:SF27">
    <property type="match status" value="1"/>
</dbReference>
<feature type="region of interest" description="Disordered" evidence="2">
    <location>
        <begin position="451"/>
        <end position="479"/>
    </location>
</feature>
<feature type="repeat" description="ANK" evidence="1">
    <location>
        <begin position="214"/>
        <end position="246"/>
    </location>
</feature>
<dbReference type="InterPro" id="IPR051616">
    <property type="entry name" value="Cul2-RING_E3_ligase_SR"/>
</dbReference>
<evidence type="ECO:0007829" key="5">
    <source>
        <dbReference type="PeptideAtlas" id="A0A804NQF0"/>
    </source>
</evidence>
<dbReference type="Gramene" id="Zm00001eb178130_T004">
    <property type="protein sequence ID" value="Zm00001eb178130_P004"/>
    <property type="gene ID" value="Zm00001eb178130"/>
</dbReference>
<accession>A0A804NQF0</accession>
<dbReference type="Pfam" id="PF12796">
    <property type="entry name" value="Ank_2"/>
    <property type="match status" value="1"/>
</dbReference>
<sequence>MDRIEQSQLACCSPLSRPGSALTDVNRGGETGSSSQSQCSDDDQSSRINLLLQDSESLTRDQINVVELSIAVLHQDIVRARKLAKKLEGIDIDELWREVAQIEASKSPEVEMLAGPLHHAAQSAYKPMCKLLITQCRCDVNASTIDSCMTPLMFALHHEGNKAIVKYLINNHADPNKGANSGIAPLHIAATEGYYEIVEYLLSRGADVDPLSQDGESPLFCAVFHGHERIVTLLLKHGADYNRVSNLMVTPLLVSLHGSSLDCLEILIEAGADINGAGCSVPPVALAAYKGLDGCIQCLLRNGANPNVPDEDNNIPIQIAAFKGWEKCVEILLPHAPHLPQYEGLSISEIIHWERTERFRRSSSAIEQGDVAYWKKEHDIALRFYNEAAQVGHEVATLYAKKSLCYLHLRDPAKFIDEAINYINMVQPDLSTLNPESDAKKLVLEFGRTWKAPGSSSRQDSGSSPTNKTGETSSSREHQ</sequence>
<dbReference type="Gene3D" id="1.25.40.10">
    <property type="entry name" value="Tetratricopeptide repeat domain"/>
    <property type="match status" value="1"/>
</dbReference>
<dbReference type="Gramene" id="Zm00001eb178130_T003">
    <property type="protein sequence ID" value="Zm00001eb178130_P003"/>
    <property type="gene ID" value="Zm00001eb178130"/>
</dbReference>
<evidence type="ECO:0000313" key="4">
    <source>
        <dbReference type="Proteomes" id="UP000007305"/>
    </source>
</evidence>
<dbReference type="OrthoDB" id="194358at2759"/>
<dbReference type="PANTHER" id="PTHR46224">
    <property type="entry name" value="ANKYRIN REPEAT FAMILY PROTEIN"/>
    <property type="match status" value="1"/>
</dbReference>
<organism evidence="3 4">
    <name type="scientific">Zea mays</name>
    <name type="common">Maize</name>
    <dbReference type="NCBI Taxonomy" id="4577"/>
    <lineage>
        <taxon>Eukaryota</taxon>
        <taxon>Viridiplantae</taxon>
        <taxon>Streptophyta</taxon>
        <taxon>Embryophyta</taxon>
        <taxon>Tracheophyta</taxon>
        <taxon>Spermatophyta</taxon>
        <taxon>Magnoliopsida</taxon>
        <taxon>Liliopsida</taxon>
        <taxon>Poales</taxon>
        <taxon>Poaceae</taxon>
        <taxon>PACMAD clade</taxon>
        <taxon>Panicoideae</taxon>
        <taxon>Andropogonodae</taxon>
        <taxon>Andropogoneae</taxon>
        <taxon>Tripsacinae</taxon>
        <taxon>Zea</taxon>
    </lineage>
</organism>
<dbReference type="InterPro" id="IPR011990">
    <property type="entry name" value="TPR-like_helical_dom_sf"/>
</dbReference>
<dbReference type="RefSeq" id="XP_008678524.1">
    <property type="nucleotide sequence ID" value="XM_008680302.3"/>
</dbReference>
<gene>
    <name evidence="3" type="primary">LOC103653381</name>
</gene>
<feature type="compositionally biased region" description="Low complexity" evidence="2">
    <location>
        <begin position="455"/>
        <end position="464"/>
    </location>
</feature>
<proteinExistence type="evidence at protein level"/>
<dbReference type="KEGG" id="zma:103653381"/>
<dbReference type="InterPro" id="IPR002110">
    <property type="entry name" value="Ankyrin_rpt"/>
</dbReference>
<evidence type="ECO:0000256" key="1">
    <source>
        <dbReference type="PROSITE-ProRule" id="PRU00023"/>
    </source>
</evidence>
<dbReference type="PROSITE" id="PS50088">
    <property type="entry name" value="ANK_REPEAT"/>
    <property type="match status" value="2"/>
</dbReference>
<dbReference type="Pfam" id="PF00023">
    <property type="entry name" value="Ank"/>
    <property type="match status" value="1"/>
</dbReference>
<keyword evidence="5" id="KW-1267">Proteomics identification</keyword>
<dbReference type="EnsemblPlants" id="Zm00001eb178130_T004">
    <property type="protein sequence ID" value="Zm00001eb178130_P004"/>
    <property type="gene ID" value="Zm00001eb178130"/>
</dbReference>
<dbReference type="Gene3D" id="1.25.40.20">
    <property type="entry name" value="Ankyrin repeat-containing domain"/>
    <property type="match status" value="1"/>
</dbReference>
<dbReference type="SUPFAM" id="SSF48403">
    <property type="entry name" value="Ankyrin repeat"/>
    <property type="match status" value="1"/>
</dbReference>
<keyword evidence="4" id="KW-1185">Reference proteome</keyword>
<feature type="repeat" description="ANK" evidence="1">
    <location>
        <begin position="181"/>
        <end position="213"/>
    </location>
</feature>
<reference evidence="3" key="3">
    <citation type="submission" date="2021-05" db="UniProtKB">
        <authorList>
            <consortium name="EnsemblPlants"/>
        </authorList>
    </citation>
    <scope>IDENTIFICATION</scope>
    <source>
        <strain evidence="3">cv. B73</strain>
    </source>
</reference>
<protein>
    <submittedName>
        <fullName evidence="3">Uncharacterized protein</fullName>
    </submittedName>
</protein>
<evidence type="ECO:0000256" key="2">
    <source>
        <dbReference type="SAM" id="MobiDB-lite"/>
    </source>
</evidence>
<dbReference type="SMART" id="SM00248">
    <property type="entry name" value="ANK"/>
    <property type="match status" value="7"/>
</dbReference>
<dbReference type="PROSITE" id="PS50297">
    <property type="entry name" value="ANK_REP_REGION"/>
    <property type="match status" value="2"/>
</dbReference>
<name>A0A804NQF0_MAIZE</name>
<keyword evidence="1" id="KW-0040">ANK repeat</keyword>
<feature type="region of interest" description="Disordered" evidence="2">
    <location>
        <begin position="15"/>
        <end position="43"/>
    </location>
</feature>
<dbReference type="AlphaFoldDB" id="A0A804NQF0"/>